<dbReference type="SMART" id="SM00822">
    <property type="entry name" value="PKS_KR"/>
    <property type="match status" value="1"/>
</dbReference>
<protein>
    <recommendedName>
        <fullName evidence="3">Uncharacterized oxidoreductase YbbO</fullName>
    </recommendedName>
</protein>
<evidence type="ECO:0000256" key="1">
    <source>
        <dbReference type="ARBA" id="ARBA00006484"/>
    </source>
</evidence>
<dbReference type="InterPro" id="IPR020904">
    <property type="entry name" value="Sc_DH/Rdtase_CS"/>
</dbReference>
<feature type="domain" description="Ketoreductase" evidence="4">
    <location>
        <begin position="16"/>
        <end position="195"/>
    </location>
</feature>
<dbReference type="NCBIfam" id="NF005950">
    <property type="entry name" value="PRK08017.1"/>
    <property type="match status" value="1"/>
</dbReference>
<dbReference type="FunFam" id="3.40.50.720:FF:000230">
    <property type="entry name" value="Oxidoreductase, short chain dehydrogenase/reductase family"/>
    <property type="match status" value="1"/>
</dbReference>
<accession>A0A090NN80</accession>
<evidence type="ECO:0000259" key="4">
    <source>
        <dbReference type="SMART" id="SM00822"/>
    </source>
</evidence>
<organism evidence="5 6">
    <name type="scientific">Shigella dysenteriae WRSd3</name>
    <dbReference type="NCBI Taxonomy" id="1401327"/>
    <lineage>
        <taxon>Bacteria</taxon>
        <taxon>Pseudomonadati</taxon>
        <taxon>Pseudomonadota</taxon>
        <taxon>Gammaproteobacteria</taxon>
        <taxon>Enterobacterales</taxon>
        <taxon>Enterobacteriaceae</taxon>
        <taxon>Shigella</taxon>
    </lineage>
</organism>
<sequence length="269" mass="29395">MTHKATEILTGKVMPKSVLITGCSSGIGLESALELKRQGFHVLAGCRKPDDVERMNSMGFTGVLIDLDSPESVDRAADEVIALTDNCLYGIFNNAGFGMYGPLSTISRAQMEQQFSANFFGAHQLTMRLLPAMLPHGEGRIVMTSSVMGLISTPGRGAYAASKYALEAWSDALRMELRHSGIKVCLIEPGPIRTRFTDNVNQTQSDKPVENPGIAARFTLGPEAVVDKVRHAFISEKPKMRYPVTLVTWAVMVLKRLLPGRVMDKILQG</sequence>
<dbReference type="CDD" id="cd05374">
    <property type="entry name" value="17beta-HSD-like_SDR_c"/>
    <property type="match status" value="1"/>
</dbReference>
<dbReference type="Pfam" id="PF00106">
    <property type="entry name" value="adh_short"/>
    <property type="match status" value="1"/>
</dbReference>
<dbReference type="Proteomes" id="UP000017944">
    <property type="component" value="Unassembled WGS sequence"/>
</dbReference>
<dbReference type="EMBL" id="AXUT01000030">
    <property type="protein sequence ID" value="ESU81964.1"/>
    <property type="molecule type" value="Genomic_DNA"/>
</dbReference>
<dbReference type="InterPro" id="IPR036291">
    <property type="entry name" value="NAD(P)-bd_dom_sf"/>
</dbReference>
<dbReference type="Gene3D" id="3.40.50.720">
    <property type="entry name" value="NAD(P)-binding Rossmann-like Domain"/>
    <property type="match status" value="1"/>
</dbReference>
<comment type="caution">
    <text evidence="5">The sequence shown here is derived from an EMBL/GenBank/DDBJ whole genome shotgun (WGS) entry which is preliminary data.</text>
</comment>
<dbReference type="SUPFAM" id="SSF51735">
    <property type="entry name" value="NAD(P)-binding Rossmann-fold domains"/>
    <property type="match status" value="1"/>
</dbReference>
<dbReference type="PANTHER" id="PTHR43313">
    <property type="entry name" value="SHORT-CHAIN DEHYDROGENASE/REDUCTASE FAMILY 9C"/>
    <property type="match status" value="1"/>
</dbReference>
<dbReference type="PANTHER" id="PTHR43313:SF1">
    <property type="entry name" value="3BETA-HYDROXYSTEROID DEHYDROGENASE DHS-16"/>
    <property type="match status" value="1"/>
</dbReference>
<gene>
    <name evidence="5" type="ORF">WRSd3_00391</name>
</gene>
<dbReference type="PATRIC" id="fig|1401327.3.peg.352"/>
<dbReference type="AlphaFoldDB" id="A0A090NN80"/>
<dbReference type="PROSITE" id="PS00061">
    <property type="entry name" value="ADH_SHORT"/>
    <property type="match status" value="1"/>
</dbReference>
<dbReference type="GO" id="GO:0016491">
    <property type="term" value="F:oxidoreductase activity"/>
    <property type="evidence" value="ECO:0007669"/>
    <property type="project" value="UniProtKB-KW"/>
</dbReference>
<dbReference type="RefSeq" id="WP_000148920.1">
    <property type="nucleotide sequence ID" value="NZ_AXUT01000030.1"/>
</dbReference>
<evidence type="ECO:0000256" key="2">
    <source>
        <dbReference type="ARBA" id="ARBA00023002"/>
    </source>
</evidence>
<dbReference type="InterPro" id="IPR057326">
    <property type="entry name" value="KR_dom"/>
</dbReference>
<reference evidence="5 6" key="1">
    <citation type="submission" date="2013-10" db="EMBL/GenBank/DDBJ databases">
        <title>Draft genomes and the virulence plasmids of Sd1617 vaccine constructs: WRSd3 and WRSd5.</title>
        <authorList>
            <person name="Aksomboon Vongsawan A."/>
            <person name="Venkatesan M.M."/>
            <person name="Vaisvil B."/>
            <person name="Emel G."/>
            <person name="Kepatral V."/>
            <person name="Sethabutr O."/>
            <person name="Serichantalergs O."/>
            <person name="Mason C."/>
        </authorList>
    </citation>
    <scope>NUCLEOTIDE SEQUENCE [LARGE SCALE GENOMIC DNA]</scope>
    <source>
        <strain evidence="5 6">WRSd3</strain>
    </source>
</reference>
<evidence type="ECO:0000313" key="6">
    <source>
        <dbReference type="Proteomes" id="UP000017944"/>
    </source>
</evidence>
<comment type="similarity">
    <text evidence="1">Belongs to the short-chain dehydrogenases/reductases (SDR) family.</text>
</comment>
<dbReference type="GO" id="GO:0008202">
    <property type="term" value="P:steroid metabolic process"/>
    <property type="evidence" value="ECO:0007669"/>
    <property type="project" value="TreeGrafter"/>
</dbReference>
<evidence type="ECO:0000313" key="5">
    <source>
        <dbReference type="EMBL" id="ESU81964.1"/>
    </source>
</evidence>
<evidence type="ECO:0000256" key="3">
    <source>
        <dbReference type="ARBA" id="ARBA00068730"/>
    </source>
</evidence>
<dbReference type="InterPro" id="IPR002347">
    <property type="entry name" value="SDR_fam"/>
</dbReference>
<name>A0A090NN80_SHIDY</name>
<keyword evidence="2 5" id="KW-0560">Oxidoreductase</keyword>
<dbReference type="PRINTS" id="PR00081">
    <property type="entry name" value="GDHRDH"/>
</dbReference>
<proteinExistence type="inferred from homology"/>